<reference evidence="1 2" key="1">
    <citation type="journal article" date="2020" name="Cell">
        <title>Large-Scale Comparative Analyses of Tick Genomes Elucidate Their Genetic Diversity and Vector Capacities.</title>
        <authorList>
            <consortium name="Tick Genome and Microbiome Consortium (TIGMIC)"/>
            <person name="Jia N."/>
            <person name="Wang J."/>
            <person name="Shi W."/>
            <person name="Du L."/>
            <person name="Sun Y."/>
            <person name="Zhan W."/>
            <person name="Jiang J.F."/>
            <person name="Wang Q."/>
            <person name="Zhang B."/>
            <person name="Ji P."/>
            <person name="Bell-Sakyi L."/>
            <person name="Cui X.M."/>
            <person name="Yuan T.T."/>
            <person name="Jiang B.G."/>
            <person name="Yang W.F."/>
            <person name="Lam T.T."/>
            <person name="Chang Q.C."/>
            <person name="Ding S.J."/>
            <person name="Wang X.J."/>
            <person name="Zhu J.G."/>
            <person name="Ruan X.D."/>
            <person name="Zhao L."/>
            <person name="Wei J.T."/>
            <person name="Ye R.Z."/>
            <person name="Que T.C."/>
            <person name="Du C.H."/>
            <person name="Zhou Y.H."/>
            <person name="Cheng J.X."/>
            <person name="Dai P.F."/>
            <person name="Guo W.B."/>
            <person name="Han X.H."/>
            <person name="Huang E.J."/>
            <person name="Li L.F."/>
            <person name="Wei W."/>
            <person name="Gao Y.C."/>
            <person name="Liu J.Z."/>
            <person name="Shao H.Z."/>
            <person name="Wang X."/>
            <person name="Wang C.C."/>
            <person name="Yang T.C."/>
            <person name="Huo Q.B."/>
            <person name="Li W."/>
            <person name="Chen H.Y."/>
            <person name="Chen S.E."/>
            <person name="Zhou L.G."/>
            <person name="Ni X.B."/>
            <person name="Tian J.H."/>
            <person name="Sheng Y."/>
            <person name="Liu T."/>
            <person name="Pan Y.S."/>
            <person name="Xia L.Y."/>
            <person name="Li J."/>
            <person name="Zhao F."/>
            <person name="Cao W.C."/>
        </authorList>
    </citation>
    <scope>NUCLEOTIDE SEQUENCE [LARGE SCALE GENOMIC DNA]</scope>
    <source>
        <strain evidence="1">Iper-2018</strain>
    </source>
</reference>
<protein>
    <submittedName>
        <fullName evidence="1">Uncharacterized protein</fullName>
    </submittedName>
</protein>
<organism evidence="1 2">
    <name type="scientific">Ixodes persulcatus</name>
    <name type="common">Taiga tick</name>
    <dbReference type="NCBI Taxonomy" id="34615"/>
    <lineage>
        <taxon>Eukaryota</taxon>
        <taxon>Metazoa</taxon>
        <taxon>Ecdysozoa</taxon>
        <taxon>Arthropoda</taxon>
        <taxon>Chelicerata</taxon>
        <taxon>Arachnida</taxon>
        <taxon>Acari</taxon>
        <taxon>Parasitiformes</taxon>
        <taxon>Ixodida</taxon>
        <taxon>Ixodoidea</taxon>
        <taxon>Ixodidae</taxon>
        <taxon>Ixodinae</taxon>
        <taxon>Ixodes</taxon>
    </lineage>
</organism>
<gene>
    <name evidence="1" type="ORF">HPB47_024468</name>
</gene>
<dbReference type="EMBL" id="JABSTQ010009510">
    <property type="protein sequence ID" value="KAG0428545.1"/>
    <property type="molecule type" value="Genomic_DNA"/>
</dbReference>
<evidence type="ECO:0000313" key="1">
    <source>
        <dbReference type="EMBL" id="KAG0428545.1"/>
    </source>
</evidence>
<dbReference type="Proteomes" id="UP000805193">
    <property type="component" value="Unassembled WGS sequence"/>
</dbReference>
<proteinExistence type="predicted"/>
<sequence length="470" mass="49859">MSSIGRVLTLLGYKLDRKLGYFKARFCKDRRPANTGADPWSPTTGMLNSLRRRSGNGPRGIVIPGVPSRLAVRSLRESSDHSTLQGDPRGVSLGSPSLHFRQLTEVKRGSRSTVSVRQLQKARLRGIVGALSANEPTGREERVHPRVCLEASTRNLFEAAASTGFSLMTMTLRKAHSTPSDVPLRDPEVRVEASPRLAVLKHIGCPLVRERAGARATSRSAVGPPEVSGERIQRGRLTRADTEGEDPGAGPRAAAGDQTAPIDSAAAAPRKSAETSHARVQTWRSGSSPAADSAQREARAGLPGVATGPRSHGPDSGPRSNRRSNRGRDRSRDLGPGLVISVAYSQQLRCVARRPRDTAGPLDSCGVLGVLGASGGPYSCDVSGASVACTGRIDGELPAGRPTHENSRVPGGLGRPEAGGAHSASTGDDTDRAAGRWRKARAICREHVVQARLAVILFPRPASSLRLLRR</sequence>
<keyword evidence="2" id="KW-1185">Reference proteome</keyword>
<accession>A0AC60Q5C1</accession>
<name>A0AC60Q5C1_IXOPE</name>
<comment type="caution">
    <text evidence="1">The sequence shown here is derived from an EMBL/GenBank/DDBJ whole genome shotgun (WGS) entry which is preliminary data.</text>
</comment>
<evidence type="ECO:0000313" key="2">
    <source>
        <dbReference type="Proteomes" id="UP000805193"/>
    </source>
</evidence>